<organism evidence="1 2">
    <name type="scientific">Enhygromyxa salina</name>
    <dbReference type="NCBI Taxonomy" id="215803"/>
    <lineage>
        <taxon>Bacteria</taxon>
        <taxon>Pseudomonadati</taxon>
        <taxon>Myxococcota</taxon>
        <taxon>Polyangia</taxon>
        <taxon>Nannocystales</taxon>
        <taxon>Nannocystaceae</taxon>
        <taxon>Enhygromyxa</taxon>
    </lineage>
</organism>
<sequence>MAASDLGFAIVSLMASQSLDQIRERTASPHAASFQLMTEDGWLIGPDPSALAAFTAGLPTSLATSVTTTQAQLQRNAHRWCTRFNTSMQARVRGYVALARACHYEYPWPVVAILGICAVVEGERRASVFGLLGDAAARLGSDGLARMSDRSKDMLRRTNRAIFADSVPTVIYALRCHNLTIGGQPELAQALLDAPLPPLMDETSRQLMRGLCAALRLADGPARFDALSQLTLEHFEREQRILSFNLGVRELESAPSRRGGSRRPTLLSRLLNTNSTNAPVIHRGRVRFEAQALPTGFDIKHHRARVDVFGRLYVSSVTGSQADYRVAVTHVEQEFGDGHPFGGSVTGQPRYPHGGAPRCGLELPSASR</sequence>
<gene>
    <name evidence="1" type="ORF">ENSA7_58760</name>
</gene>
<comment type="caution">
    <text evidence="1">The sequence shown here is derived from an EMBL/GenBank/DDBJ whole genome shotgun (WGS) entry which is preliminary data.</text>
</comment>
<evidence type="ECO:0000313" key="1">
    <source>
        <dbReference type="EMBL" id="PRQ01271.1"/>
    </source>
</evidence>
<name>A0A2S9Y8C4_9BACT</name>
<reference evidence="1 2" key="1">
    <citation type="submission" date="2018-03" db="EMBL/GenBank/DDBJ databases">
        <title>Draft Genome Sequences of the Obligatory Marine Myxobacteria Enhygromyxa salina SWB007.</title>
        <authorList>
            <person name="Poehlein A."/>
            <person name="Moghaddam J.A."/>
            <person name="Harms H."/>
            <person name="Alanjari M."/>
            <person name="Koenig G.M."/>
            <person name="Daniel R."/>
            <person name="Schaeberle T.F."/>
        </authorList>
    </citation>
    <scope>NUCLEOTIDE SEQUENCE [LARGE SCALE GENOMIC DNA]</scope>
    <source>
        <strain evidence="1 2">SWB007</strain>
    </source>
</reference>
<dbReference type="Proteomes" id="UP000238823">
    <property type="component" value="Unassembled WGS sequence"/>
</dbReference>
<evidence type="ECO:0000313" key="2">
    <source>
        <dbReference type="Proteomes" id="UP000238823"/>
    </source>
</evidence>
<dbReference type="EMBL" id="PVNL01000117">
    <property type="protein sequence ID" value="PRQ01271.1"/>
    <property type="molecule type" value="Genomic_DNA"/>
</dbReference>
<accession>A0A2S9Y8C4</accession>
<protein>
    <submittedName>
        <fullName evidence="1">Uncharacterized protein</fullName>
    </submittedName>
</protein>
<dbReference type="AlphaFoldDB" id="A0A2S9Y8C4"/>
<proteinExistence type="predicted"/>